<keyword evidence="2" id="KW-1133">Transmembrane helix</keyword>
<feature type="compositionally biased region" description="Basic and acidic residues" evidence="1">
    <location>
        <begin position="336"/>
        <end position="352"/>
    </location>
</feature>
<feature type="compositionally biased region" description="Acidic residues" evidence="1">
    <location>
        <begin position="320"/>
        <end position="334"/>
    </location>
</feature>
<name>A0A1Y1ZN25_9PLEO</name>
<proteinExistence type="predicted"/>
<gene>
    <name evidence="3" type="ORF">BCR34DRAFT_587914</name>
</gene>
<dbReference type="AlphaFoldDB" id="A0A1Y1ZN25"/>
<feature type="transmembrane region" description="Helical" evidence="2">
    <location>
        <begin position="713"/>
        <end position="733"/>
    </location>
</feature>
<keyword evidence="4" id="KW-1185">Reference proteome</keyword>
<feature type="compositionally biased region" description="Polar residues" evidence="1">
    <location>
        <begin position="78"/>
        <end position="97"/>
    </location>
</feature>
<reference evidence="3 4" key="1">
    <citation type="submission" date="2016-07" db="EMBL/GenBank/DDBJ databases">
        <title>Pervasive Adenine N6-methylation of Active Genes in Fungi.</title>
        <authorList>
            <consortium name="DOE Joint Genome Institute"/>
            <person name="Mondo S.J."/>
            <person name="Dannebaum R.O."/>
            <person name="Kuo R.C."/>
            <person name="Labutti K."/>
            <person name="Haridas S."/>
            <person name="Kuo A."/>
            <person name="Salamov A."/>
            <person name="Ahrendt S.R."/>
            <person name="Lipzen A."/>
            <person name="Sullivan W."/>
            <person name="Andreopoulos W.B."/>
            <person name="Clum A."/>
            <person name="Lindquist E."/>
            <person name="Daum C."/>
            <person name="Ramamoorthy G.K."/>
            <person name="Gryganskyi A."/>
            <person name="Culley D."/>
            <person name="Magnuson J.K."/>
            <person name="James T.Y."/>
            <person name="O'Malley M.A."/>
            <person name="Stajich J.E."/>
            <person name="Spatafora J.W."/>
            <person name="Visel A."/>
            <person name="Grigoriev I.V."/>
        </authorList>
    </citation>
    <scope>NUCLEOTIDE SEQUENCE [LARGE SCALE GENOMIC DNA]</scope>
    <source>
        <strain evidence="3 4">CBS 115471</strain>
    </source>
</reference>
<feature type="compositionally biased region" description="Low complexity" evidence="1">
    <location>
        <begin position="500"/>
        <end position="538"/>
    </location>
</feature>
<accession>A0A1Y1ZN25</accession>
<feature type="compositionally biased region" description="Polar residues" evidence="1">
    <location>
        <begin position="276"/>
        <end position="294"/>
    </location>
</feature>
<feature type="region of interest" description="Disordered" evidence="1">
    <location>
        <begin position="141"/>
        <end position="172"/>
    </location>
</feature>
<feature type="region of interest" description="Disordered" evidence="1">
    <location>
        <begin position="225"/>
        <end position="580"/>
    </location>
</feature>
<feature type="region of interest" description="Disordered" evidence="1">
    <location>
        <begin position="56"/>
        <end position="105"/>
    </location>
</feature>
<feature type="compositionally biased region" description="Polar residues" evidence="1">
    <location>
        <begin position="454"/>
        <end position="473"/>
    </location>
</feature>
<comment type="caution">
    <text evidence="3">The sequence shown here is derived from an EMBL/GenBank/DDBJ whole genome shotgun (WGS) entry which is preliminary data.</text>
</comment>
<dbReference type="EMBL" id="MCFA01000061">
    <property type="protein sequence ID" value="ORY11407.1"/>
    <property type="molecule type" value="Genomic_DNA"/>
</dbReference>
<evidence type="ECO:0000256" key="1">
    <source>
        <dbReference type="SAM" id="MobiDB-lite"/>
    </source>
</evidence>
<feature type="transmembrane region" description="Helical" evidence="2">
    <location>
        <begin position="753"/>
        <end position="776"/>
    </location>
</feature>
<protein>
    <submittedName>
        <fullName evidence="3">Uncharacterized protein</fullName>
    </submittedName>
</protein>
<feature type="compositionally biased region" description="Basic and acidic residues" evidence="1">
    <location>
        <begin position="56"/>
        <end position="69"/>
    </location>
</feature>
<dbReference type="Proteomes" id="UP000193144">
    <property type="component" value="Unassembled WGS sequence"/>
</dbReference>
<feature type="compositionally biased region" description="Low complexity" evidence="1">
    <location>
        <begin position="475"/>
        <end position="492"/>
    </location>
</feature>
<sequence>MVVAYFEVFGRGLDYGYDTCLVPTDSARCHQHTRRFLLPSASFNSFIFTLCREGSDRVHQTGPNRKEAEGETEGVSVPAQQSDSNTQEARSNPSSAPTALPGPFRRKISFSSLNLPSRATTLSRTYESLQRTQDYVRSLGRSFPSPLRREEHQAAEDDDNHDVEAGPPSLTSTTERLHHDLARMPPGMNHVLPASVHEFGYDRTTGQIVPHVTNNHVAIDQIARASESMRKERESEAASQATGIATASVDGSLKSSTAAHARMGQRDSLMPDHRQGQSGSTYTSPRSSTFSQGSRGRHPALNGRPALRPDQPASVPHNPDDDDIYADIDDEPLPDTDIRDEQKSRSRSEGRASSRARNRGGGPPTYYPEAHLQRGSVRRGSGPGQRHAGTNMEPQQQLRPHPERGRSITFADRPEPGWPYSSRVPQAQQQGAYPHRTTEQPQSILKSSRRRSETQIFYTADTSQAVPSQTVSTKAGPSQAAQPRAAPSQVARSHTVPTQAGPSRAGPSRGGPSRAGSSRASPSRAGSSRAGLSRAGPSQKFLPGKAQSEKPQPGLSIRLPQPNAPFQPTPKTARRLPRRPPQSWFYRAYEKVFHGPSDFDSQRDVDLERGATFVEQLEKGLAPVNMLLCCFQILAWTTVIVFFSLWCARSNQNVAVDCFKLKGMTANTFNGTIPHSVVIPKTYIHNGKVEVKVCALKPLDKRLTLFDTFLKRWVIGMMGVMFAYMIASVFYMWPSVRRTLTTSGVEGKRTYLIRVFVCLGAAGGGSAGAMVLAAWIQTWR</sequence>
<feature type="compositionally biased region" description="Basic and acidic residues" evidence="1">
    <location>
        <begin position="227"/>
        <end position="236"/>
    </location>
</feature>
<keyword evidence="2" id="KW-0472">Membrane</keyword>
<evidence type="ECO:0000313" key="4">
    <source>
        <dbReference type="Proteomes" id="UP000193144"/>
    </source>
</evidence>
<organism evidence="3 4">
    <name type="scientific">Clohesyomyces aquaticus</name>
    <dbReference type="NCBI Taxonomy" id="1231657"/>
    <lineage>
        <taxon>Eukaryota</taxon>
        <taxon>Fungi</taxon>
        <taxon>Dikarya</taxon>
        <taxon>Ascomycota</taxon>
        <taxon>Pezizomycotina</taxon>
        <taxon>Dothideomycetes</taxon>
        <taxon>Pleosporomycetidae</taxon>
        <taxon>Pleosporales</taxon>
        <taxon>Lindgomycetaceae</taxon>
        <taxon>Clohesyomyces</taxon>
    </lineage>
</organism>
<keyword evidence="2" id="KW-0812">Transmembrane</keyword>
<evidence type="ECO:0000256" key="2">
    <source>
        <dbReference type="SAM" id="Phobius"/>
    </source>
</evidence>
<evidence type="ECO:0000313" key="3">
    <source>
        <dbReference type="EMBL" id="ORY11407.1"/>
    </source>
</evidence>